<feature type="domain" description="ABC transmembrane type-1" evidence="10">
    <location>
        <begin position="164"/>
        <end position="443"/>
    </location>
</feature>
<dbReference type="PROSITE" id="PS50990">
    <property type="entry name" value="PEPTIDASE_C39"/>
    <property type="match status" value="1"/>
</dbReference>
<evidence type="ECO:0000256" key="2">
    <source>
        <dbReference type="ARBA" id="ARBA00022475"/>
    </source>
</evidence>
<dbReference type="Gene3D" id="3.90.70.10">
    <property type="entry name" value="Cysteine proteinases"/>
    <property type="match status" value="1"/>
</dbReference>
<dbReference type="InterPro" id="IPR005074">
    <property type="entry name" value="Peptidase_C39"/>
</dbReference>
<feature type="transmembrane region" description="Helical" evidence="8">
    <location>
        <begin position="197"/>
        <end position="218"/>
    </location>
</feature>
<dbReference type="Pfam" id="PF00664">
    <property type="entry name" value="ABC_membrane"/>
    <property type="match status" value="1"/>
</dbReference>
<dbReference type="SMART" id="SM00382">
    <property type="entry name" value="AAA"/>
    <property type="match status" value="1"/>
</dbReference>
<feature type="transmembrane region" description="Helical" evidence="8">
    <location>
        <begin position="382"/>
        <end position="404"/>
    </location>
</feature>
<evidence type="ECO:0000256" key="8">
    <source>
        <dbReference type="SAM" id="Phobius"/>
    </source>
</evidence>
<keyword evidence="3 8" id="KW-0812">Transmembrane</keyword>
<dbReference type="Gene3D" id="1.20.1560.10">
    <property type="entry name" value="ABC transporter type 1, transmembrane domain"/>
    <property type="match status" value="1"/>
</dbReference>
<evidence type="ECO:0000259" key="10">
    <source>
        <dbReference type="PROSITE" id="PS50929"/>
    </source>
</evidence>
<dbReference type="Proteomes" id="UP000650424">
    <property type="component" value="Unassembled WGS sequence"/>
</dbReference>
<accession>A0ABR6ZX05</accession>
<dbReference type="Gene3D" id="3.40.50.300">
    <property type="entry name" value="P-loop containing nucleotide triphosphate hydrolases"/>
    <property type="match status" value="1"/>
</dbReference>
<dbReference type="Pfam" id="PF00005">
    <property type="entry name" value="ABC_tran"/>
    <property type="match status" value="1"/>
</dbReference>
<feature type="transmembrane region" description="Helical" evidence="8">
    <location>
        <begin position="416"/>
        <end position="441"/>
    </location>
</feature>
<feature type="transmembrane region" description="Helical" evidence="8">
    <location>
        <begin position="302"/>
        <end position="319"/>
    </location>
</feature>
<feature type="domain" description="Peptidase C39" evidence="11">
    <location>
        <begin position="6"/>
        <end position="130"/>
    </location>
</feature>
<evidence type="ECO:0000313" key="12">
    <source>
        <dbReference type="EMBL" id="MBC3920396.1"/>
    </source>
</evidence>
<evidence type="ECO:0000256" key="7">
    <source>
        <dbReference type="ARBA" id="ARBA00023136"/>
    </source>
</evidence>
<dbReference type="InterPro" id="IPR017871">
    <property type="entry name" value="ABC_transporter-like_CS"/>
</dbReference>
<evidence type="ECO:0000256" key="4">
    <source>
        <dbReference type="ARBA" id="ARBA00022741"/>
    </source>
</evidence>
<dbReference type="PROSITE" id="PS50893">
    <property type="entry name" value="ABC_TRANSPORTER_2"/>
    <property type="match status" value="1"/>
</dbReference>
<dbReference type="RefSeq" id="WP_186949898.1">
    <property type="nucleotide sequence ID" value="NZ_JACOGF010000015.1"/>
</dbReference>
<dbReference type="InterPro" id="IPR003593">
    <property type="entry name" value="AAA+_ATPase"/>
</dbReference>
<comment type="caution">
    <text evidence="12">The sequence shown here is derived from an EMBL/GenBank/DDBJ whole genome shotgun (WGS) entry which is preliminary data.</text>
</comment>
<dbReference type="CDD" id="cd03246">
    <property type="entry name" value="ABCC_Protease_Secretion"/>
    <property type="match status" value="1"/>
</dbReference>
<dbReference type="Pfam" id="PF03412">
    <property type="entry name" value="Peptidase_C39"/>
    <property type="match status" value="1"/>
</dbReference>
<dbReference type="InterPro" id="IPR003439">
    <property type="entry name" value="ABC_transporter-like_ATP-bd"/>
</dbReference>
<evidence type="ECO:0000259" key="9">
    <source>
        <dbReference type="PROSITE" id="PS50893"/>
    </source>
</evidence>
<dbReference type="SUPFAM" id="SSF52540">
    <property type="entry name" value="P-loop containing nucleoside triphosphate hydrolases"/>
    <property type="match status" value="1"/>
</dbReference>
<evidence type="ECO:0000256" key="6">
    <source>
        <dbReference type="ARBA" id="ARBA00022989"/>
    </source>
</evidence>
<keyword evidence="4" id="KW-0547">Nucleotide-binding</keyword>
<dbReference type="PANTHER" id="PTHR24221">
    <property type="entry name" value="ATP-BINDING CASSETTE SUB-FAMILY B"/>
    <property type="match status" value="1"/>
</dbReference>
<evidence type="ECO:0000313" key="13">
    <source>
        <dbReference type="Proteomes" id="UP000650424"/>
    </source>
</evidence>
<reference evidence="12 13" key="1">
    <citation type="submission" date="2020-08" db="EMBL/GenBank/DDBJ databases">
        <title>Novel species isolated from subtropical streams in China.</title>
        <authorList>
            <person name="Lu H."/>
        </authorList>
    </citation>
    <scope>NUCLEOTIDE SEQUENCE [LARGE SCALE GENOMIC DNA]</scope>
    <source>
        <strain evidence="12 13">CY18W</strain>
    </source>
</reference>
<dbReference type="InterPro" id="IPR011527">
    <property type="entry name" value="ABC1_TM_dom"/>
</dbReference>
<evidence type="ECO:0000256" key="5">
    <source>
        <dbReference type="ARBA" id="ARBA00022840"/>
    </source>
</evidence>
<dbReference type="InterPro" id="IPR033838">
    <property type="entry name" value="CvaB_peptidase"/>
</dbReference>
<keyword evidence="13" id="KW-1185">Reference proteome</keyword>
<dbReference type="PROSITE" id="PS50929">
    <property type="entry name" value="ABC_TM1F"/>
    <property type="match status" value="1"/>
</dbReference>
<evidence type="ECO:0000256" key="3">
    <source>
        <dbReference type="ARBA" id="ARBA00022692"/>
    </source>
</evidence>
<dbReference type="CDD" id="cd02419">
    <property type="entry name" value="Peptidase_C39C"/>
    <property type="match status" value="1"/>
</dbReference>
<name>A0ABR6ZX05_9BURK</name>
<keyword evidence="2" id="KW-1003">Cell membrane</keyword>
<comment type="subcellular location">
    <subcellularLocation>
        <location evidence="1">Cell membrane</location>
        <topology evidence="1">Multi-pass membrane protein</topology>
    </subcellularLocation>
</comment>
<keyword evidence="6 8" id="KW-1133">Transmembrane helix</keyword>
<dbReference type="InterPro" id="IPR027417">
    <property type="entry name" value="P-loop_NTPase"/>
</dbReference>
<dbReference type="SUPFAM" id="SSF90123">
    <property type="entry name" value="ABC transporter transmembrane region"/>
    <property type="match status" value="1"/>
</dbReference>
<feature type="transmembrane region" description="Helical" evidence="8">
    <location>
        <begin position="164"/>
        <end position="185"/>
    </location>
</feature>
<dbReference type="InterPro" id="IPR039421">
    <property type="entry name" value="Type_1_exporter"/>
</dbReference>
<gene>
    <name evidence="12" type="ORF">H8L32_23230</name>
</gene>
<dbReference type="PANTHER" id="PTHR24221:SF606">
    <property type="entry name" value="COLICIN V SECRETION-PROCESSING ATP-BINDING PROTEIN"/>
    <property type="match status" value="1"/>
</dbReference>
<evidence type="ECO:0000256" key="1">
    <source>
        <dbReference type="ARBA" id="ARBA00004651"/>
    </source>
</evidence>
<organism evidence="12 13">
    <name type="scientific">Undibacterium hunanense</name>
    <dbReference type="NCBI Taxonomy" id="2762292"/>
    <lineage>
        <taxon>Bacteria</taxon>
        <taxon>Pseudomonadati</taxon>
        <taxon>Pseudomonadota</taxon>
        <taxon>Betaproteobacteria</taxon>
        <taxon>Burkholderiales</taxon>
        <taxon>Oxalobacteraceae</taxon>
        <taxon>Undibacterium</taxon>
    </lineage>
</organism>
<keyword evidence="7 8" id="KW-0472">Membrane</keyword>
<dbReference type="PROSITE" id="PS00211">
    <property type="entry name" value="ABC_TRANSPORTER_1"/>
    <property type="match status" value="1"/>
</dbReference>
<feature type="domain" description="ABC transporter" evidence="9">
    <location>
        <begin position="476"/>
        <end position="707"/>
    </location>
</feature>
<sequence>MKLFLQTESSECGLACLAMIASHFGYNTDLADLRRQFSISLKGATLAQLMRHASAMQLSSRPLRLELDELDQLALPCILHWNLNHFVVLKAVRKDWHGKQTLIFLDPAVGERRVSVEEASKHFTGVALELAPSPAFKPKDEKKQVALRDLTGHIVGLRPAIVKVLALALALEIFAICSPLFNQFVIDEVIVSGDKELLVVLVFGFALLMVTQNAIGLARSWFLMRWSMDISLQWSARVFAHLVRLPVVYFEKRHLGDVVSRFGSIGAIQGTLTSMFVESALDGLMALLAFVMMLVYSMKLSALVIGAVVLYAGLRWAFYQPFREASKERLVLSSKESSHFLETMRAVTPLKLFGRETERLSRWQNLKMDVQNRDIKTQKLSIIFKVSNTLIFGIQGLALFYIGAGQVMQNTLTVGMLMAFSSYAGTFTGRISSLIDVFISYRMLSLHSERLADIVLEEAEPETAMETDVSRIHPEITLKNIKFRYAEGEPWVLKDINLTIPAEQSIALVGPSGCGKTTLCKIILGLLKPTEGEVLIDNIPITQLGVKTYRQLVGTVMQDDVLLAGSIMDNISFFDSHINQERVEESAMQAAIHQEISAMPMGFQTLVGDMGSSLSGGQKQRVLLARALYKQPKVLALDEATSHLDVNNEHKVNQALSQLKLTRIMVAHRPETINAAERVVSIQDGTVIEVRAAVTKAVLEDVNGLKLA</sequence>
<dbReference type="EMBL" id="JACOGF010000015">
    <property type="protein sequence ID" value="MBC3920396.1"/>
    <property type="molecule type" value="Genomic_DNA"/>
</dbReference>
<keyword evidence="5" id="KW-0067">ATP-binding</keyword>
<dbReference type="CDD" id="cd18567">
    <property type="entry name" value="ABC_6TM_CvaB_RaxB_like"/>
    <property type="match status" value="1"/>
</dbReference>
<protein>
    <submittedName>
        <fullName evidence="12">Peptidase domain-containing ABC transporter</fullName>
    </submittedName>
</protein>
<proteinExistence type="predicted"/>
<evidence type="ECO:0000259" key="11">
    <source>
        <dbReference type="PROSITE" id="PS50990"/>
    </source>
</evidence>
<dbReference type="InterPro" id="IPR036640">
    <property type="entry name" value="ABC1_TM_sf"/>
</dbReference>